<dbReference type="OrthoDB" id="4316979at2"/>
<dbReference type="Pfam" id="PF04149">
    <property type="entry name" value="DUF397"/>
    <property type="match status" value="1"/>
</dbReference>
<reference evidence="3" key="1">
    <citation type="submission" date="2011-12" db="EMBL/GenBank/DDBJ databases">
        <title>Complete genome sequence of Streptomyces cattleya strain DSM 46488.</title>
        <authorList>
            <person name="Ou H.-Y."/>
            <person name="Li P."/>
            <person name="Zhao C."/>
            <person name="O'Hagan D."/>
            <person name="Deng Z."/>
        </authorList>
    </citation>
    <scope>NUCLEOTIDE SEQUENCE [LARGE SCALE GENOMIC DNA]</scope>
    <source>
        <strain evidence="3">ATCC 35852 / DSM 46488 / JCM 4925 / NBRC 14057 / NRRL 8057</strain>
    </source>
</reference>
<dbReference type="RefSeq" id="WP_014142684.1">
    <property type="nucleotide sequence ID" value="NC_016111.1"/>
</dbReference>
<accession>G8WTU4</accession>
<gene>
    <name evidence="2" type="ordered locus">SCATT_19180</name>
</gene>
<evidence type="ECO:0000313" key="3">
    <source>
        <dbReference type="Proteomes" id="UP000007842"/>
    </source>
</evidence>
<feature type="domain" description="DUF397" evidence="1">
    <location>
        <begin position="14"/>
        <end position="65"/>
    </location>
</feature>
<dbReference type="KEGG" id="scy:SCATT_19180"/>
<dbReference type="EMBL" id="CP003219">
    <property type="protein sequence ID" value="AEW94289.1"/>
    <property type="molecule type" value="Genomic_DNA"/>
</dbReference>
<dbReference type="InterPro" id="IPR007278">
    <property type="entry name" value="DUF397"/>
</dbReference>
<dbReference type="eggNOG" id="ENOG503315W">
    <property type="taxonomic scope" value="Bacteria"/>
</dbReference>
<dbReference type="AlphaFoldDB" id="F8JTD6"/>
<accession>F8JTD6</accession>
<dbReference type="Proteomes" id="UP000007842">
    <property type="component" value="Chromosome"/>
</dbReference>
<dbReference type="PATRIC" id="fig|1003195.29.peg.1927"/>
<proteinExistence type="predicted"/>
<evidence type="ECO:0000313" key="2">
    <source>
        <dbReference type="EMBL" id="AEW94289.1"/>
    </source>
</evidence>
<sequence length="71" mass="7454">MNTYIESASAAGVEWTKSSHSGNNNNCVEVAALGTGIRAIRDSKDPHGPALTFTAREFAAFVHAAADGEFD</sequence>
<organism evidence="2 3">
    <name type="scientific">Streptantibioticus cattleyicolor (strain ATCC 35852 / DSM 46488 / JCM 4925 / NBRC 14057 / NRRL 8057)</name>
    <name type="common">Streptomyces cattleya</name>
    <dbReference type="NCBI Taxonomy" id="1003195"/>
    <lineage>
        <taxon>Bacteria</taxon>
        <taxon>Bacillati</taxon>
        <taxon>Actinomycetota</taxon>
        <taxon>Actinomycetes</taxon>
        <taxon>Kitasatosporales</taxon>
        <taxon>Streptomycetaceae</taxon>
        <taxon>Streptantibioticus</taxon>
    </lineage>
</organism>
<evidence type="ECO:0000259" key="1">
    <source>
        <dbReference type="Pfam" id="PF04149"/>
    </source>
</evidence>
<dbReference type="STRING" id="1003195.SCATT_19180"/>
<protein>
    <recommendedName>
        <fullName evidence="1">DUF397 domain-containing protein</fullName>
    </recommendedName>
</protein>
<name>F8JTD6_STREN</name>
<dbReference type="HOGENOM" id="CLU_131550_1_0_11"/>
<dbReference type="KEGG" id="sct:SCAT_1927"/>
<keyword evidence="3" id="KW-1185">Reference proteome</keyword>